<evidence type="ECO:0000256" key="1">
    <source>
        <dbReference type="SAM" id="SignalP"/>
    </source>
</evidence>
<protein>
    <recommendedName>
        <fullName evidence="4">Peptidase MA superfamily protein</fullName>
    </recommendedName>
</protein>
<feature type="chain" id="PRO_5011739920" description="Peptidase MA superfamily protein" evidence="1">
    <location>
        <begin position="24"/>
        <end position="369"/>
    </location>
</feature>
<dbReference type="Pfam" id="PF18958">
    <property type="entry name" value="DUF5700"/>
    <property type="match status" value="1"/>
</dbReference>
<dbReference type="EMBL" id="FOZL01000001">
    <property type="protein sequence ID" value="SFS08111.1"/>
    <property type="molecule type" value="Genomic_DNA"/>
</dbReference>
<name>A0A1I6LXA8_9BACT</name>
<feature type="signal peptide" evidence="1">
    <location>
        <begin position="1"/>
        <end position="23"/>
    </location>
</feature>
<dbReference type="RefSeq" id="WP_089837928.1">
    <property type="nucleotide sequence ID" value="NZ_FOZL01000001.1"/>
</dbReference>
<dbReference type="AlphaFoldDB" id="A0A1I6LXA8"/>
<dbReference type="Proteomes" id="UP000199024">
    <property type="component" value="Unassembled WGS sequence"/>
</dbReference>
<keyword evidence="1" id="KW-0732">Signal</keyword>
<reference evidence="2 3" key="1">
    <citation type="submission" date="2016-10" db="EMBL/GenBank/DDBJ databases">
        <authorList>
            <person name="de Groot N.N."/>
        </authorList>
    </citation>
    <scope>NUCLEOTIDE SEQUENCE [LARGE SCALE GENOMIC DNA]</scope>
    <source>
        <strain evidence="2 3">DSM 21001</strain>
    </source>
</reference>
<keyword evidence="3" id="KW-1185">Reference proteome</keyword>
<sequence length="369" mass="40327">MTQLITKIISLFALGLTVVQANAATVSVSLDAESAKTLLHALQNTGLSHEESFRIATMPGNQGIIRKTREFGFDANTHNFADALYASAHGQISDDRVAQSYDFDALKPRVPQLLAFIEQITASPETFQRVMEKRTEEFTPQGTDLHLQGYVVAGGDGGGYAFGGTDFYLNVRYQDEFITARVNTTHELYHAVQGAFATSRGTMGDLPSLQGMSKTQQACIKTKQLFTNVYEEGSATYVEDLAQLRTSHSETAMRQSADLTDGIKHARWSASLLEMSVLSLNAPNAMDFDEVYGVDFFGHGILYNIGYVMAKGIADQDGSAGLAAFLKLPPEQFILRYTQLAAYGKDHDHPMLGPNTIQAARQTLKGCSL</sequence>
<organism evidence="2 3">
    <name type="scientific">Granulicella pectinivorans</name>
    <dbReference type="NCBI Taxonomy" id="474950"/>
    <lineage>
        <taxon>Bacteria</taxon>
        <taxon>Pseudomonadati</taxon>
        <taxon>Acidobacteriota</taxon>
        <taxon>Terriglobia</taxon>
        <taxon>Terriglobales</taxon>
        <taxon>Acidobacteriaceae</taxon>
        <taxon>Granulicella</taxon>
    </lineage>
</organism>
<evidence type="ECO:0000313" key="2">
    <source>
        <dbReference type="EMBL" id="SFS08111.1"/>
    </source>
</evidence>
<evidence type="ECO:0008006" key="4">
    <source>
        <dbReference type="Google" id="ProtNLM"/>
    </source>
</evidence>
<evidence type="ECO:0000313" key="3">
    <source>
        <dbReference type="Proteomes" id="UP000199024"/>
    </source>
</evidence>
<dbReference type="OrthoDB" id="113213at2"/>
<dbReference type="InterPro" id="IPR043754">
    <property type="entry name" value="DUF5700"/>
</dbReference>
<gene>
    <name evidence="2" type="ORF">SAMN05421771_1433</name>
</gene>
<proteinExistence type="predicted"/>
<accession>A0A1I6LXA8</accession>